<evidence type="ECO:0000256" key="2">
    <source>
        <dbReference type="ARBA" id="ARBA00022771"/>
    </source>
</evidence>
<dbReference type="Gene3D" id="3.30.40.10">
    <property type="entry name" value="Zinc/RING finger domain, C3HC4 (zinc finger)"/>
    <property type="match status" value="1"/>
</dbReference>
<dbReference type="PANTHER" id="PTHR14155">
    <property type="entry name" value="RING FINGER DOMAIN-CONTAINING"/>
    <property type="match status" value="1"/>
</dbReference>
<evidence type="ECO:0000256" key="5">
    <source>
        <dbReference type="SAM" id="Phobius"/>
    </source>
</evidence>
<evidence type="ECO:0000256" key="3">
    <source>
        <dbReference type="ARBA" id="ARBA00022833"/>
    </source>
</evidence>
<dbReference type="OrthoDB" id="3801383at2759"/>
<protein>
    <recommendedName>
        <fullName evidence="6">RING-type domain-containing protein</fullName>
    </recommendedName>
</protein>
<proteinExistence type="predicted"/>
<evidence type="ECO:0000259" key="6">
    <source>
        <dbReference type="PROSITE" id="PS50089"/>
    </source>
</evidence>
<evidence type="ECO:0000313" key="7">
    <source>
        <dbReference type="EMBL" id="KAF2499886.1"/>
    </source>
</evidence>
<dbReference type="Pfam" id="PF13639">
    <property type="entry name" value="zf-RING_2"/>
    <property type="match status" value="1"/>
</dbReference>
<keyword evidence="5" id="KW-0472">Membrane</keyword>
<keyword evidence="2 4" id="KW-0863">Zinc-finger</keyword>
<dbReference type="PANTHER" id="PTHR14155:SF627">
    <property type="entry name" value="OS06G0192800 PROTEIN"/>
    <property type="match status" value="1"/>
</dbReference>
<dbReference type="SUPFAM" id="SSF57850">
    <property type="entry name" value="RING/U-box"/>
    <property type="match status" value="1"/>
</dbReference>
<accession>A0A6A6R5Y3</accession>
<keyword evidence="1" id="KW-0479">Metal-binding</keyword>
<keyword evidence="5" id="KW-0812">Transmembrane</keyword>
<evidence type="ECO:0000256" key="1">
    <source>
        <dbReference type="ARBA" id="ARBA00022723"/>
    </source>
</evidence>
<keyword evidence="3" id="KW-0862">Zinc</keyword>
<organism evidence="7 8">
    <name type="scientific">Lophium mytilinum</name>
    <dbReference type="NCBI Taxonomy" id="390894"/>
    <lineage>
        <taxon>Eukaryota</taxon>
        <taxon>Fungi</taxon>
        <taxon>Dikarya</taxon>
        <taxon>Ascomycota</taxon>
        <taxon>Pezizomycotina</taxon>
        <taxon>Dothideomycetes</taxon>
        <taxon>Pleosporomycetidae</taxon>
        <taxon>Mytilinidiales</taxon>
        <taxon>Mytilinidiaceae</taxon>
        <taxon>Lophium</taxon>
    </lineage>
</organism>
<dbReference type="InterPro" id="IPR001841">
    <property type="entry name" value="Znf_RING"/>
</dbReference>
<gene>
    <name evidence="7" type="ORF">BU16DRAFT_536170</name>
</gene>
<name>A0A6A6R5Y3_9PEZI</name>
<dbReference type="AlphaFoldDB" id="A0A6A6R5Y3"/>
<dbReference type="GO" id="GO:0008270">
    <property type="term" value="F:zinc ion binding"/>
    <property type="evidence" value="ECO:0007669"/>
    <property type="project" value="UniProtKB-KW"/>
</dbReference>
<reference evidence="7" key="1">
    <citation type="journal article" date="2020" name="Stud. Mycol.">
        <title>101 Dothideomycetes genomes: a test case for predicting lifestyles and emergence of pathogens.</title>
        <authorList>
            <person name="Haridas S."/>
            <person name="Albert R."/>
            <person name="Binder M."/>
            <person name="Bloem J."/>
            <person name="Labutti K."/>
            <person name="Salamov A."/>
            <person name="Andreopoulos B."/>
            <person name="Baker S."/>
            <person name="Barry K."/>
            <person name="Bills G."/>
            <person name="Bluhm B."/>
            <person name="Cannon C."/>
            <person name="Castanera R."/>
            <person name="Culley D."/>
            <person name="Daum C."/>
            <person name="Ezra D."/>
            <person name="Gonzalez J."/>
            <person name="Henrissat B."/>
            <person name="Kuo A."/>
            <person name="Liang C."/>
            <person name="Lipzen A."/>
            <person name="Lutzoni F."/>
            <person name="Magnuson J."/>
            <person name="Mondo S."/>
            <person name="Nolan M."/>
            <person name="Ohm R."/>
            <person name="Pangilinan J."/>
            <person name="Park H.-J."/>
            <person name="Ramirez L."/>
            <person name="Alfaro M."/>
            <person name="Sun H."/>
            <person name="Tritt A."/>
            <person name="Yoshinaga Y."/>
            <person name="Zwiers L.-H."/>
            <person name="Turgeon B."/>
            <person name="Goodwin S."/>
            <person name="Spatafora J."/>
            <person name="Crous P."/>
            <person name="Grigoriev I."/>
        </authorList>
    </citation>
    <scope>NUCLEOTIDE SEQUENCE</scope>
    <source>
        <strain evidence="7">CBS 269.34</strain>
    </source>
</reference>
<evidence type="ECO:0000256" key="4">
    <source>
        <dbReference type="PROSITE-ProRule" id="PRU00175"/>
    </source>
</evidence>
<dbReference type="Proteomes" id="UP000799750">
    <property type="component" value="Unassembled WGS sequence"/>
</dbReference>
<dbReference type="InterPro" id="IPR053238">
    <property type="entry name" value="RING-H2_zinc_finger"/>
</dbReference>
<keyword evidence="8" id="KW-1185">Reference proteome</keyword>
<feature type="transmembrane region" description="Helical" evidence="5">
    <location>
        <begin position="105"/>
        <end position="127"/>
    </location>
</feature>
<keyword evidence="5" id="KW-1133">Transmembrane helix</keyword>
<feature type="domain" description="RING-type" evidence="6">
    <location>
        <begin position="27"/>
        <end position="71"/>
    </location>
</feature>
<dbReference type="EMBL" id="MU004184">
    <property type="protein sequence ID" value="KAF2499886.1"/>
    <property type="molecule type" value="Genomic_DNA"/>
</dbReference>
<dbReference type="PROSITE" id="PS50089">
    <property type="entry name" value="ZF_RING_2"/>
    <property type="match status" value="1"/>
</dbReference>
<dbReference type="InterPro" id="IPR013083">
    <property type="entry name" value="Znf_RING/FYVE/PHD"/>
</dbReference>
<evidence type="ECO:0000313" key="8">
    <source>
        <dbReference type="Proteomes" id="UP000799750"/>
    </source>
</evidence>
<sequence>MALRFTYPLNKPPQFDKEVLGKYNDGCPICLRPFSTHDMAIQIIDPRCYHVFGHDCLDTWVQARPTCPLCRLNLLPAPVLVAALPVPRRTLKEIWKKHEDTASRVAFLLAWMLVLVLVLDVLGWTGYCVGGLNYGASTIRLR</sequence>